<dbReference type="OrthoDB" id="5337308at2759"/>
<feature type="region of interest" description="Disordered" evidence="1">
    <location>
        <begin position="354"/>
        <end position="386"/>
    </location>
</feature>
<accession>A0A6A6T9K5</accession>
<dbReference type="Proteomes" id="UP000799324">
    <property type="component" value="Unassembled WGS sequence"/>
</dbReference>
<sequence length="401" mass="44827">MTMQMVMPQSDQEWHECVAKGRRLLDDLEMDWPAKGVRDFPGAYTRWYWQYERSNPSMGSAYGYGLEDALRGLGISVREDDWVQIDMKHEKAFPAPPVDMQAYAVDGEAYRATGAECIVAINKSDGVILMLSAQSPKHCARTIRRPKVPNDELPELHRASDLVWGQWWQLSSSVNMQHLKYVITHAVVNTKSTPIMLQALRRWSRNALAEFEEWDKRATISVDSEEGAALMGIPTSKGIAHFLRDHQPEVGKHRITHIDIFTHTSPHNRNAPVLLYHIEKVPRKLRRGKGLDTVWWGSPTSSTTTTHLDTSTSVFASMTSGNEMKGEGLGYEAAAAYSRMSSVSGTTTTASSARSSIAMAAGEQSSRNTSFSMAAGTPHKDEEWVDTDPWVDVDTDMDIPQ</sequence>
<dbReference type="EMBL" id="MU004334">
    <property type="protein sequence ID" value="KAF2656629.1"/>
    <property type="molecule type" value="Genomic_DNA"/>
</dbReference>
<reference evidence="2" key="1">
    <citation type="journal article" date="2020" name="Stud. Mycol.">
        <title>101 Dothideomycetes genomes: a test case for predicting lifestyles and emergence of pathogens.</title>
        <authorList>
            <person name="Haridas S."/>
            <person name="Albert R."/>
            <person name="Binder M."/>
            <person name="Bloem J."/>
            <person name="Labutti K."/>
            <person name="Salamov A."/>
            <person name="Andreopoulos B."/>
            <person name="Baker S."/>
            <person name="Barry K."/>
            <person name="Bills G."/>
            <person name="Bluhm B."/>
            <person name="Cannon C."/>
            <person name="Castanera R."/>
            <person name="Culley D."/>
            <person name="Daum C."/>
            <person name="Ezra D."/>
            <person name="Gonzalez J."/>
            <person name="Henrissat B."/>
            <person name="Kuo A."/>
            <person name="Liang C."/>
            <person name="Lipzen A."/>
            <person name="Lutzoni F."/>
            <person name="Magnuson J."/>
            <person name="Mondo S."/>
            <person name="Nolan M."/>
            <person name="Ohm R."/>
            <person name="Pangilinan J."/>
            <person name="Park H.-J."/>
            <person name="Ramirez L."/>
            <person name="Alfaro M."/>
            <person name="Sun H."/>
            <person name="Tritt A."/>
            <person name="Yoshinaga Y."/>
            <person name="Zwiers L.-H."/>
            <person name="Turgeon B."/>
            <person name="Goodwin S."/>
            <person name="Spatafora J."/>
            <person name="Crous P."/>
            <person name="Grigoriev I."/>
        </authorList>
    </citation>
    <scope>NUCLEOTIDE SEQUENCE</scope>
    <source>
        <strain evidence="2">CBS 122681</strain>
    </source>
</reference>
<proteinExistence type="predicted"/>
<dbReference type="AlphaFoldDB" id="A0A6A6T9K5"/>
<name>A0A6A6T9K5_9PLEO</name>
<gene>
    <name evidence="2" type="ORF">K491DRAFT_744357</name>
</gene>
<evidence type="ECO:0000256" key="1">
    <source>
        <dbReference type="SAM" id="MobiDB-lite"/>
    </source>
</evidence>
<protein>
    <submittedName>
        <fullName evidence="2">Uncharacterized protein</fullName>
    </submittedName>
</protein>
<evidence type="ECO:0000313" key="2">
    <source>
        <dbReference type="EMBL" id="KAF2656629.1"/>
    </source>
</evidence>
<evidence type="ECO:0000313" key="3">
    <source>
        <dbReference type="Proteomes" id="UP000799324"/>
    </source>
</evidence>
<keyword evidence="3" id="KW-1185">Reference proteome</keyword>
<feature type="compositionally biased region" description="Polar residues" evidence="1">
    <location>
        <begin position="363"/>
        <end position="372"/>
    </location>
</feature>
<organism evidence="2 3">
    <name type="scientific">Lophiostoma macrostomum CBS 122681</name>
    <dbReference type="NCBI Taxonomy" id="1314788"/>
    <lineage>
        <taxon>Eukaryota</taxon>
        <taxon>Fungi</taxon>
        <taxon>Dikarya</taxon>
        <taxon>Ascomycota</taxon>
        <taxon>Pezizomycotina</taxon>
        <taxon>Dothideomycetes</taxon>
        <taxon>Pleosporomycetidae</taxon>
        <taxon>Pleosporales</taxon>
        <taxon>Lophiostomataceae</taxon>
        <taxon>Lophiostoma</taxon>
    </lineage>
</organism>